<dbReference type="AlphaFoldDB" id="A0A2K9LH10"/>
<dbReference type="Pfam" id="PF17938">
    <property type="entry name" value="TetR_C_29"/>
    <property type="match status" value="1"/>
</dbReference>
<dbReference type="PRINTS" id="PR00455">
    <property type="entry name" value="HTHTETR"/>
</dbReference>
<dbReference type="GO" id="GO:0003677">
    <property type="term" value="F:DNA binding"/>
    <property type="evidence" value="ECO:0007669"/>
    <property type="project" value="UniProtKB-UniRule"/>
</dbReference>
<dbReference type="Proteomes" id="UP000235116">
    <property type="component" value="Chromosome"/>
</dbReference>
<dbReference type="InterPro" id="IPR023772">
    <property type="entry name" value="DNA-bd_HTH_TetR-type_CS"/>
</dbReference>
<dbReference type="RefSeq" id="WP_101892847.1">
    <property type="nucleotide sequence ID" value="NZ_CP022684.1"/>
</dbReference>
<dbReference type="KEGG" id="kak:Kalk_03320"/>
<gene>
    <name evidence="4" type="ORF">Kalk_03320</name>
</gene>
<name>A0A2K9LH10_9GAMM</name>
<dbReference type="OrthoDB" id="6860332at2"/>
<dbReference type="PANTHER" id="PTHR30328:SF54">
    <property type="entry name" value="HTH-TYPE TRANSCRIPTIONAL REPRESSOR SCO4008"/>
    <property type="match status" value="1"/>
</dbReference>
<dbReference type="Gene3D" id="1.10.357.10">
    <property type="entry name" value="Tetracycline Repressor, domain 2"/>
    <property type="match status" value="1"/>
</dbReference>
<dbReference type="InterPro" id="IPR036271">
    <property type="entry name" value="Tet_transcr_reg_TetR-rel_C_sf"/>
</dbReference>
<dbReference type="InterPro" id="IPR009057">
    <property type="entry name" value="Homeodomain-like_sf"/>
</dbReference>
<reference evidence="5" key="1">
    <citation type="submission" date="2017-08" db="EMBL/GenBank/DDBJ databases">
        <title>Direct submision.</title>
        <authorList>
            <person name="Kim S.-J."/>
            <person name="Rhee S.-K."/>
        </authorList>
    </citation>
    <scope>NUCLEOTIDE SEQUENCE [LARGE SCALE GENOMIC DNA]</scope>
    <source>
        <strain evidence="5">GI5</strain>
    </source>
</reference>
<dbReference type="InterPro" id="IPR041474">
    <property type="entry name" value="NicS_C"/>
</dbReference>
<evidence type="ECO:0000256" key="1">
    <source>
        <dbReference type="ARBA" id="ARBA00023125"/>
    </source>
</evidence>
<dbReference type="SUPFAM" id="SSF46689">
    <property type="entry name" value="Homeodomain-like"/>
    <property type="match status" value="1"/>
</dbReference>
<dbReference type="InterPro" id="IPR050109">
    <property type="entry name" value="HTH-type_TetR-like_transc_reg"/>
</dbReference>
<dbReference type="InterPro" id="IPR001647">
    <property type="entry name" value="HTH_TetR"/>
</dbReference>
<dbReference type="EMBL" id="CP022684">
    <property type="protein sequence ID" value="AUM11507.1"/>
    <property type="molecule type" value="Genomic_DNA"/>
</dbReference>
<feature type="DNA-binding region" description="H-T-H motif" evidence="2">
    <location>
        <begin position="42"/>
        <end position="61"/>
    </location>
</feature>
<organism evidence="4 5">
    <name type="scientific">Ketobacter alkanivorans</name>
    <dbReference type="NCBI Taxonomy" id="1917421"/>
    <lineage>
        <taxon>Bacteria</taxon>
        <taxon>Pseudomonadati</taxon>
        <taxon>Pseudomonadota</taxon>
        <taxon>Gammaproteobacteria</taxon>
        <taxon>Pseudomonadales</taxon>
        <taxon>Ketobacteraceae</taxon>
        <taxon>Ketobacter</taxon>
    </lineage>
</organism>
<proteinExistence type="predicted"/>
<dbReference type="PANTHER" id="PTHR30328">
    <property type="entry name" value="TRANSCRIPTIONAL REPRESSOR"/>
    <property type="match status" value="1"/>
</dbReference>
<accession>A0A2K9LH10</accession>
<evidence type="ECO:0000313" key="5">
    <source>
        <dbReference type="Proteomes" id="UP000235116"/>
    </source>
</evidence>
<evidence type="ECO:0000256" key="2">
    <source>
        <dbReference type="PROSITE-ProRule" id="PRU00335"/>
    </source>
</evidence>
<evidence type="ECO:0000313" key="4">
    <source>
        <dbReference type="EMBL" id="AUM11507.1"/>
    </source>
</evidence>
<feature type="domain" description="HTH tetR-type" evidence="3">
    <location>
        <begin position="19"/>
        <end position="79"/>
    </location>
</feature>
<protein>
    <recommendedName>
        <fullName evidence="3">HTH tetR-type domain-containing protein</fullName>
    </recommendedName>
</protein>
<evidence type="ECO:0000259" key="3">
    <source>
        <dbReference type="PROSITE" id="PS50977"/>
    </source>
</evidence>
<keyword evidence="1 2" id="KW-0238">DNA-binding</keyword>
<keyword evidence="5" id="KW-1185">Reference proteome</keyword>
<sequence>MNTPEITPGDNGFSVERGPDARERILSAAESLFAVRGFEGVSTTQIAKVAGITQPLIHYHFKNKEALWKATITRLFSRLSDEFNAEVKTLQQKDDRRYLIEMIRCYVSFVARYPQYGQFIMREGVQDSPRLQWMVEEWLKPTLNQFHALYEKGIEQGWMKDIPFPQLIMLITASASHFFSMAPMVKALYGIDANGPDQVLAHSDAVVEVAVNAILREPVANLSETEIA</sequence>
<dbReference type="Pfam" id="PF00440">
    <property type="entry name" value="TetR_N"/>
    <property type="match status" value="1"/>
</dbReference>
<dbReference type="SUPFAM" id="SSF48498">
    <property type="entry name" value="Tetracyclin repressor-like, C-terminal domain"/>
    <property type="match status" value="1"/>
</dbReference>
<dbReference type="PROSITE" id="PS50977">
    <property type="entry name" value="HTH_TETR_2"/>
    <property type="match status" value="1"/>
</dbReference>
<dbReference type="PROSITE" id="PS01081">
    <property type="entry name" value="HTH_TETR_1"/>
    <property type="match status" value="1"/>
</dbReference>